<comment type="subcellular location">
    <subcellularLocation>
        <location evidence="1">Membrane</location>
        <topology evidence="1">Multi-pass membrane protein</topology>
    </subcellularLocation>
</comment>
<dbReference type="GO" id="GO:0006508">
    <property type="term" value="P:proteolysis"/>
    <property type="evidence" value="ECO:0007669"/>
    <property type="project" value="UniProtKB-KW"/>
</dbReference>
<evidence type="ECO:0000256" key="1">
    <source>
        <dbReference type="ARBA" id="ARBA00004141"/>
    </source>
</evidence>
<organism evidence="11 12">
    <name type="scientific">Micractinium conductrix</name>
    <dbReference type="NCBI Taxonomy" id="554055"/>
    <lineage>
        <taxon>Eukaryota</taxon>
        <taxon>Viridiplantae</taxon>
        <taxon>Chlorophyta</taxon>
        <taxon>core chlorophytes</taxon>
        <taxon>Trebouxiophyceae</taxon>
        <taxon>Chlorellales</taxon>
        <taxon>Chlorellaceae</taxon>
        <taxon>Chlorella clade</taxon>
        <taxon>Micractinium</taxon>
    </lineage>
</organism>
<dbReference type="Proteomes" id="UP000239649">
    <property type="component" value="Unassembled WGS sequence"/>
</dbReference>
<dbReference type="GO" id="GO:0016020">
    <property type="term" value="C:membrane"/>
    <property type="evidence" value="ECO:0007669"/>
    <property type="project" value="UniProtKB-SubCell"/>
</dbReference>
<name>A0A2P6V343_9CHLO</name>
<dbReference type="InterPro" id="IPR035952">
    <property type="entry name" value="Rhomboid-like_sf"/>
</dbReference>
<protein>
    <submittedName>
        <fullName evidence="11">Rhomboid</fullName>
    </submittedName>
</protein>
<dbReference type="InterPro" id="IPR022764">
    <property type="entry name" value="Peptidase_S54_rhomboid_dom"/>
</dbReference>
<keyword evidence="6 9" id="KW-1133">Transmembrane helix</keyword>
<evidence type="ECO:0000256" key="5">
    <source>
        <dbReference type="ARBA" id="ARBA00022801"/>
    </source>
</evidence>
<feature type="region of interest" description="Disordered" evidence="8">
    <location>
        <begin position="299"/>
        <end position="364"/>
    </location>
</feature>
<evidence type="ECO:0000256" key="7">
    <source>
        <dbReference type="ARBA" id="ARBA00023136"/>
    </source>
</evidence>
<gene>
    <name evidence="11" type="ORF">C2E20_7892</name>
</gene>
<dbReference type="OrthoDB" id="10257275at2759"/>
<dbReference type="GO" id="GO:0004252">
    <property type="term" value="F:serine-type endopeptidase activity"/>
    <property type="evidence" value="ECO:0007669"/>
    <property type="project" value="InterPro"/>
</dbReference>
<dbReference type="EMBL" id="LHPF02000036">
    <property type="protein sequence ID" value="PSC68502.1"/>
    <property type="molecule type" value="Genomic_DNA"/>
</dbReference>
<feature type="domain" description="Peptidase S54 rhomboid" evidence="10">
    <location>
        <begin position="60"/>
        <end position="208"/>
    </location>
</feature>
<evidence type="ECO:0000256" key="3">
    <source>
        <dbReference type="ARBA" id="ARBA00022670"/>
    </source>
</evidence>
<feature type="transmembrane region" description="Helical" evidence="9">
    <location>
        <begin position="101"/>
        <end position="124"/>
    </location>
</feature>
<keyword evidence="7 9" id="KW-0472">Membrane</keyword>
<feature type="transmembrane region" description="Helical" evidence="9">
    <location>
        <begin position="166"/>
        <end position="189"/>
    </location>
</feature>
<evidence type="ECO:0000256" key="2">
    <source>
        <dbReference type="ARBA" id="ARBA00009045"/>
    </source>
</evidence>
<comment type="caution">
    <text evidence="11">The sequence shown here is derived from an EMBL/GenBank/DDBJ whole genome shotgun (WGS) entry which is preliminary data.</text>
</comment>
<evidence type="ECO:0000256" key="8">
    <source>
        <dbReference type="SAM" id="MobiDB-lite"/>
    </source>
</evidence>
<evidence type="ECO:0000256" key="4">
    <source>
        <dbReference type="ARBA" id="ARBA00022692"/>
    </source>
</evidence>
<reference evidence="11 12" key="1">
    <citation type="journal article" date="2018" name="Plant J.">
        <title>Genome sequences of Chlorella sorokiniana UTEX 1602 and Micractinium conductrix SAG 241.80: implications to maltose excretion by a green alga.</title>
        <authorList>
            <person name="Arriola M.B."/>
            <person name="Velmurugan N."/>
            <person name="Zhang Y."/>
            <person name="Plunkett M.H."/>
            <person name="Hondzo H."/>
            <person name="Barney B.M."/>
        </authorList>
    </citation>
    <scope>NUCLEOTIDE SEQUENCE [LARGE SCALE GENOMIC DNA]</scope>
    <source>
        <strain evidence="11 12">SAG 241.80</strain>
    </source>
</reference>
<feature type="transmembrane region" description="Helical" evidence="9">
    <location>
        <begin position="21"/>
        <end position="42"/>
    </location>
</feature>
<sequence length="364" mass="37227">MPLITSETSLSTRGRVFWNSLPFITRCVLGVCTATYAVTALLGSGAVGALCMAPAPLLRGELYRVLTSALTHASLLHLVLNMAAFVQMGASLERALGSLHFLWAQLLILGLGEGLYLAAAAVAHPAPAALPPWLDWWRQCAVGYSGVLFGLIMIETRLSGAASRSVAGLFSVPAAAYPWVLFVLLQVLVPHVSLLGHLTGLLVGQAYAQGWLRWAQPSGAACAAIERSAACASCMAPGSSFVAHTGGSGAGESLLPTRAPSAGGGDHHSGWFQGPWMPFPPSSNRLRLNLSGFFGGEQAAAAGAPPAQQQQGSAAQGGAAQQQQQGVRLGGQQQAADAKAAAAAAAEARASAGSRSSGSSRGQP</sequence>
<dbReference type="Gene3D" id="1.20.1540.10">
    <property type="entry name" value="Rhomboid-like"/>
    <property type="match status" value="1"/>
</dbReference>
<evidence type="ECO:0000313" key="12">
    <source>
        <dbReference type="Proteomes" id="UP000239649"/>
    </source>
</evidence>
<feature type="transmembrane region" description="Helical" evidence="9">
    <location>
        <begin position="62"/>
        <end position="80"/>
    </location>
</feature>
<feature type="region of interest" description="Disordered" evidence="8">
    <location>
        <begin position="252"/>
        <end position="274"/>
    </location>
</feature>
<dbReference type="PANTHER" id="PTHR43066:SF1">
    <property type="entry name" value="RHOMBOID PROTEIN 2"/>
    <property type="match status" value="1"/>
</dbReference>
<evidence type="ECO:0000313" key="11">
    <source>
        <dbReference type="EMBL" id="PSC68502.1"/>
    </source>
</evidence>
<keyword evidence="5" id="KW-0378">Hydrolase</keyword>
<feature type="transmembrane region" description="Helical" evidence="9">
    <location>
        <begin position="136"/>
        <end position="154"/>
    </location>
</feature>
<dbReference type="SUPFAM" id="SSF144091">
    <property type="entry name" value="Rhomboid-like"/>
    <property type="match status" value="1"/>
</dbReference>
<evidence type="ECO:0000256" key="6">
    <source>
        <dbReference type="ARBA" id="ARBA00022989"/>
    </source>
</evidence>
<keyword evidence="12" id="KW-1185">Reference proteome</keyword>
<dbReference type="AlphaFoldDB" id="A0A2P6V343"/>
<dbReference type="Pfam" id="PF01694">
    <property type="entry name" value="Rhomboid"/>
    <property type="match status" value="1"/>
</dbReference>
<keyword evidence="3" id="KW-0645">Protease</keyword>
<dbReference type="PANTHER" id="PTHR43066">
    <property type="entry name" value="RHOMBOID-RELATED PROTEIN"/>
    <property type="match status" value="1"/>
</dbReference>
<comment type="similarity">
    <text evidence="2">Belongs to the peptidase S54 family.</text>
</comment>
<evidence type="ECO:0000256" key="9">
    <source>
        <dbReference type="SAM" id="Phobius"/>
    </source>
</evidence>
<proteinExistence type="inferred from homology"/>
<keyword evidence="4 9" id="KW-0812">Transmembrane</keyword>
<evidence type="ECO:0000259" key="10">
    <source>
        <dbReference type="Pfam" id="PF01694"/>
    </source>
</evidence>
<accession>A0A2P6V343</accession>